<dbReference type="GeneID" id="98127505"/>
<reference evidence="2 3" key="1">
    <citation type="journal article" date="2024" name="Commun. Biol.">
        <title>Comparative genomic analysis of thermophilic fungi reveals convergent evolutionary adaptations and gene losses.</title>
        <authorList>
            <person name="Steindorff A.S."/>
            <person name="Aguilar-Pontes M.V."/>
            <person name="Robinson A.J."/>
            <person name="Andreopoulos B."/>
            <person name="LaButti K."/>
            <person name="Kuo A."/>
            <person name="Mondo S."/>
            <person name="Riley R."/>
            <person name="Otillar R."/>
            <person name="Haridas S."/>
            <person name="Lipzen A."/>
            <person name="Grimwood J."/>
            <person name="Schmutz J."/>
            <person name="Clum A."/>
            <person name="Reid I.D."/>
            <person name="Moisan M.C."/>
            <person name="Butler G."/>
            <person name="Nguyen T.T.M."/>
            <person name="Dewar K."/>
            <person name="Conant G."/>
            <person name="Drula E."/>
            <person name="Henrissat B."/>
            <person name="Hansel C."/>
            <person name="Singer S."/>
            <person name="Hutchinson M.I."/>
            <person name="de Vries R.P."/>
            <person name="Natvig D.O."/>
            <person name="Powell A.J."/>
            <person name="Tsang A."/>
            <person name="Grigoriev I.V."/>
        </authorList>
    </citation>
    <scope>NUCLEOTIDE SEQUENCE [LARGE SCALE GENOMIC DNA]</scope>
    <source>
        <strain evidence="2 3">ATCC 22073</strain>
    </source>
</reference>
<dbReference type="RefSeq" id="XP_070865554.1">
    <property type="nucleotide sequence ID" value="XM_071012861.1"/>
</dbReference>
<feature type="chain" id="PRO_5046893565" evidence="1">
    <location>
        <begin position="22"/>
        <end position="153"/>
    </location>
</feature>
<gene>
    <name evidence="2" type="ORF">VTJ83DRAFT_6179</name>
</gene>
<dbReference type="EMBL" id="JAZGUE010000005">
    <property type="protein sequence ID" value="KAL2266827.1"/>
    <property type="molecule type" value="Genomic_DNA"/>
</dbReference>
<comment type="caution">
    <text evidence="2">The sequence shown here is derived from an EMBL/GenBank/DDBJ whole genome shotgun (WGS) entry which is preliminary data.</text>
</comment>
<accession>A0ABR4D8Y0</accession>
<dbReference type="Proteomes" id="UP001600064">
    <property type="component" value="Unassembled WGS sequence"/>
</dbReference>
<sequence length="153" mass="16759">MMKITTFLASGLGLFASISFAMPLEERAGEPFQTVHLTFHAGPVSYNLTLPADGHYRQTNNDLSVNIIEAPDYNAFYQCQFETLNEATLASGISPTGSNLIFVGPPTPIKKVRCQGMCVPTWGECYRSGQYVGPCCTGFCAANRCRPWVYTTV</sequence>
<name>A0ABR4D8Y0_9PEZI</name>
<protein>
    <submittedName>
        <fullName evidence="2">Uncharacterized protein</fullName>
    </submittedName>
</protein>
<evidence type="ECO:0000313" key="3">
    <source>
        <dbReference type="Proteomes" id="UP001600064"/>
    </source>
</evidence>
<evidence type="ECO:0000313" key="2">
    <source>
        <dbReference type="EMBL" id="KAL2266827.1"/>
    </source>
</evidence>
<proteinExistence type="predicted"/>
<keyword evidence="1" id="KW-0732">Signal</keyword>
<feature type="signal peptide" evidence="1">
    <location>
        <begin position="1"/>
        <end position="21"/>
    </location>
</feature>
<keyword evidence="3" id="KW-1185">Reference proteome</keyword>
<organism evidence="2 3">
    <name type="scientific">Remersonia thermophila</name>
    <dbReference type="NCBI Taxonomy" id="72144"/>
    <lineage>
        <taxon>Eukaryota</taxon>
        <taxon>Fungi</taxon>
        <taxon>Dikarya</taxon>
        <taxon>Ascomycota</taxon>
        <taxon>Pezizomycotina</taxon>
        <taxon>Sordariomycetes</taxon>
        <taxon>Sordariomycetidae</taxon>
        <taxon>Sordariales</taxon>
        <taxon>Sordariales incertae sedis</taxon>
        <taxon>Remersonia</taxon>
    </lineage>
</organism>
<evidence type="ECO:0000256" key="1">
    <source>
        <dbReference type="SAM" id="SignalP"/>
    </source>
</evidence>